<dbReference type="KEGG" id="cel:CELE_C47D12.4"/>
<dbReference type="PANTHER" id="PTHR22899:SF0">
    <property type="entry name" value="F-BOX ASSOCIATED DOMAIN-CONTAINING PROTEIN-RELATED"/>
    <property type="match status" value="1"/>
</dbReference>
<keyword evidence="4" id="KW-1185">Reference proteome</keyword>
<evidence type="ECO:0000313" key="3">
    <source>
        <dbReference type="EMBL" id="CAA93768.2"/>
    </source>
</evidence>
<feature type="signal peptide" evidence="1">
    <location>
        <begin position="1"/>
        <end position="20"/>
    </location>
</feature>
<dbReference type="AlphaFoldDB" id="Q18669"/>
<dbReference type="RefSeq" id="NP_496494.2">
    <property type="nucleotide sequence ID" value="NM_064093.5"/>
</dbReference>
<dbReference type="WormBase" id="C47D12.4">
    <property type="protein sequence ID" value="CE42947"/>
    <property type="gene ID" value="WBGene00008138"/>
</dbReference>
<feature type="domain" description="F-box" evidence="2">
    <location>
        <begin position="8"/>
        <end position="56"/>
    </location>
</feature>
<dbReference type="PhylomeDB" id="Q18669"/>
<feature type="chain" id="PRO_5004187014" evidence="1">
    <location>
        <begin position="21"/>
        <end position="290"/>
    </location>
</feature>
<dbReference type="STRING" id="6239.C47D12.4.1"/>
<dbReference type="FunCoup" id="Q18669">
    <property type="interactions" value="6"/>
</dbReference>
<name>Q18669_CAEEL</name>
<evidence type="ECO:0000313" key="4">
    <source>
        <dbReference type="Proteomes" id="UP000001940"/>
    </source>
</evidence>
<evidence type="ECO:0000313" key="5">
    <source>
        <dbReference type="WormBase" id="C47D12.4"/>
    </source>
</evidence>
<dbReference type="Pfam" id="PF00646">
    <property type="entry name" value="F-box"/>
    <property type="match status" value="1"/>
</dbReference>
<dbReference type="HOGENOM" id="CLU_1035252_0_0_1"/>
<dbReference type="CTD" id="183548"/>
<dbReference type="GeneID" id="183548"/>
<dbReference type="PROSITE" id="PS50181">
    <property type="entry name" value="FBOX"/>
    <property type="match status" value="1"/>
</dbReference>
<proteinExistence type="predicted"/>
<dbReference type="Proteomes" id="UP000001940">
    <property type="component" value="Chromosome II"/>
</dbReference>
<dbReference type="PaxDb" id="6239-C47D12.4"/>
<dbReference type="InterPro" id="IPR001810">
    <property type="entry name" value="F-box_dom"/>
</dbReference>
<dbReference type="UCSC" id="C47D12.4">
    <property type="organism name" value="c. elegans"/>
</dbReference>
<dbReference type="EMBL" id="BX284602">
    <property type="protein sequence ID" value="CAA93768.2"/>
    <property type="molecule type" value="Genomic_DNA"/>
</dbReference>
<gene>
    <name evidence="3 5" type="ORF">C47D12.4</name>
    <name evidence="3" type="ORF">CELE_C47D12.4</name>
</gene>
<keyword evidence="1" id="KW-0732">Signal</keyword>
<dbReference type="Bgee" id="WBGene00008138">
    <property type="expression patterns" value="Expressed in embryo and 3 other cell types or tissues"/>
</dbReference>
<dbReference type="InParanoid" id="Q18669"/>
<dbReference type="PANTHER" id="PTHR22899">
    <property type="entry name" value="CYCLIN-RELATED F-BOX FAMILY"/>
    <property type="match status" value="1"/>
</dbReference>
<dbReference type="AGR" id="WB:WBGene00008138"/>
<sequence length="290" mass="33773">MSSSPVTSFHLLKLPTLVLSEVLDHLKTMDIFILRATSRKTKCAVKQSLGHANKRQSEDRRFFVLNIHARRDYFEIIFQTLTADINLYKGGDVNRVVEIISDFLENQEDVKRVCINLYINDIYKEVDTKRLVALIVRKKISINNLTFDGKKKSNKLFRGLFKSKAADLKVRTVHDIQLNDINLMVHCWHVALAGINLNSDHLNVLLKKWKENSSLEYFCAREMESPLEKTIILEGTNSRQRSEDNRFYRFKNCEFLTTCNNGKESHLTIYEHCFFLSVPFRNNILIADNL</sequence>
<organism evidence="3 4">
    <name type="scientific">Caenorhabditis elegans</name>
    <dbReference type="NCBI Taxonomy" id="6239"/>
    <lineage>
        <taxon>Eukaryota</taxon>
        <taxon>Metazoa</taxon>
        <taxon>Ecdysozoa</taxon>
        <taxon>Nematoda</taxon>
        <taxon>Chromadorea</taxon>
        <taxon>Rhabditida</taxon>
        <taxon>Rhabditina</taxon>
        <taxon>Rhabditomorpha</taxon>
        <taxon>Rhabditoidea</taxon>
        <taxon>Rhabditidae</taxon>
        <taxon>Peloderinae</taxon>
        <taxon>Caenorhabditis</taxon>
    </lineage>
</organism>
<evidence type="ECO:0000259" key="2">
    <source>
        <dbReference type="PROSITE" id="PS50181"/>
    </source>
</evidence>
<protein>
    <submittedName>
        <fullName evidence="3">F-box domain-containing protein</fullName>
    </submittedName>
</protein>
<evidence type="ECO:0000256" key="1">
    <source>
        <dbReference type="SAM" id="SignalP"/>
    </source>
</evidence>
<dbReference type="InterPro" id="IPR053222">
    <property type="entry name" value="Zygotic_Embryogenesis-Asso"/>
</dbReference>
<accession>Q18669</accession>
<reference evidence="3 4" key="1">
    <citation type="journal article" date="1998" name="Science">
        <title>Genome sequence of the nematode C. elegans: a platform for investigating biology.</title>
        <authorList>
            <consortium name="The C. elegans sequencing consortium"/>
            <person name="Sulson J.E."/>
            <person name="Waterston R."/>
        </authorList>
    </citation>
    <scope>NUCLEOTIDE SEQUENCE [LARGE SCALE GENOMIC DNA]</scope>
    <source>
        <strain evidence="3 4">Bristol N2</strain>
    </source>
</reference>